<dbReference type="Proteomes" id="UP000195981">
    <property type="component" value="Unassembled WGS sequence"/>
</dbReference>
<evidence type="ECO:0000313" key="1">
    <source>
        <dbReference type="EMBL" id="SLM88263.1"/>
    </source>
</evidence>
<sequence length="195" mass="21142">MVVDLAAANDGLVTRPQLLAEGVSPTSIARLTRTPRALSSLGAGVYLVPALEDMRFGPFKVALQRLSPERFLSQIAGDPLGERGGVLSHHAAAELHGAPDLAQEMHVTVPRRRCVGGMTLHTATLAPDDVVMVEGMPVTSVERTTYDLGRWPMDGEHRSRWVDLCIDEGWLTYERAAELLGPSAEESLMYLPMAS</sequence>
<evidence type="ECO:0000313" key="2">
    <source>
        <dbReference type="Proteomes" id="UP000195981"/>
    </source>
</evidence>
<accession>A0A1X6WTJ8</accession>
<protein>
    <recommendedName>
        <fullName evidence="3">AbiEi antitoxin C-terminal domain-containing protein</fullName>
    </recommendedName>
</protein>
<proteinExistence type="predicted"/>
<reference evidence="1 2" key="1">
    <citation type="submission" date="2017-02" db="EMBL/GenBank/DDBJ databases">
        <authorList>
            <person name="Peterson S.W."/>
        </authorList>
    </citation>
    <scope>NUCLEOTIDE SEQUENCE [LARGE SCALE GENOMIC DNA]</scope>
    <source>
        <strain evidence="1 2">CIP104813</strain>
    </source>
</reference>
<keyword evidence="2" id="KW-1185">Reference proteome</keyword>
<organism evidence="1 2">
    <name type="scientific">Brachybacterium nesterenkovii</name>
    <dbReference type="NCBI Taxonomy" id="47847"/>
    <lineage>
        <taxon>Bacteria</taxon>
        <taxon>Bacillati</taxon>
        <taxon>Actinomycetota</taxon>
        <taxon>Actinomycetes</taxon>
        <taxon>Micrococcales</taxon>
        <taxon>Dermabacteraceae</taxon>
        <taxon>Brachybacterium</taxon>
    </lineage>
</organism>
<dbReference type="AlphaFoldDB" id="A0A1X6WTJ8"/>
<name>A0A1X6WTJ8_9MICO</name>
<evidence type="ECO:0008006" key="3">
    <source>
        <dbReference type="Google" id="ProtNLM"/>
    </source>
</evidence>
<dbReference type="EMBL" id="FWFG01000013">
    <property type="protein sequence ID" value="SLM88263.1"/>
    <property type="molecule type" value="Genomic_DNA"/>
</dbReference>
<gene>
    <name evidence="1" type="ORF">FM110_01475</name>
</gene>